<dbReference type="OrthoDB" id="5239281at2759"/>
<keyword evidence="3" id="KW-1185">Reference proteome</keyword>
<sequence>MPPKKNTDGESSSSSSLNEGDSRFIKAMFDNMNSRPDIDWDKLGKDMSMTPKSAKERLRKMSKRYNWNTDSGGSSGGSPAKTKGPLAPKNTGKVAKTGTPKKGTAQKKGKSKKDESDDDEDISSKLGSDSDGKAVAQDEFMASTSESDE</sequence>
<name>A0A9P6IFI1_9PEZI</name>
<comment type="caution">
    <text evidence="2">The sequence shown here is derived from an EMBL/GenBank/DDBJ whole genome shotgun (WGS) entry which is preliminary data.</text>
</comment>
<dbReference type="Proteomes" id="UP000781932">
    <property type="component" value="Unassembled WGS sequence"/>
</dbReference>
<evidence type="ECO:0000313" key="2">
    <source>
        <dbReference type="EMBL" id="KAF9877735.1"/>
    </source>
</evidence>
<proteinExistence type="predicted"/>
<protein>
    <submittedName>
        <fullName evidence="2">Uncharacterized protein</fullName>
    </submittedName>
</protein>
<organism evidence="2 3">
    <name type="scientific">Colletotrichum karsti</name>
    <dbReference type="NCBI Taxonomy" id="1095194"/>
    <lineage>
        <taxon>Eukaryota</taxon>
        <taxon>Fungi</taxon>
        <taxon>Dikarya</taxon>
        <taxon>Ascomycota</taxon>
        <taxon>Pezizomycotina</taxon>
        <taxon>Sordariomycetes</taxon>
        <taxon>Hypocreomycetidae</taxon>
        <taxon>Glomerellales</taxon>
        <taxon>Glomerellaceae</taxon>
        <taxon>Colletotrichum</taxon>
        <taxon>Colletotrichum boninense species complex</taxon>
    </lineage>
</organism>
<feature type="compositionally biased region" description="Low complexity" evidence="1">
    <location>
        <begin position="91"/>
        <end position="103"/>
    </location>
</feature>
<reference evidence="2" key="2">
    <citation type="submission" date="2020-11" db="EMBL/GenBank/DDBJ databases">
        <title>Whole genome sequencing of Colletotrichum sp.</title>
        <authorList>
            <person name="Li H."/>
        </authorList>
    </citation>
    <scope>NUCLEOTIDE SEQUENCE</scope>
    <source>
        <strain evidence="2">CkLH20</strain>
    </source>
</reference>
<gene>
    <name evidence="2" type="ORF">CkaCkLH20_04870</name>
</gene>
<accession>A0A9P6IFI1</accession>
<dbReference type="GeneID" id="62160663"/>
<feature type="compositionally biased region" description="Basic and acidic residues" evidence="1">
    <location>
        <begin position="36"/>
        <end position="45"/>
    </location>
</feature>
<evidence type="ECO:0000256" key="1">
    <source>
        <dbReference type="SAM" id="MobiDB-lite"/>
    </source>
</evidence>
<dbReference type="RefSeq" id="XP_038747196.1">
    <property type="nucleotide sequence ID" value="XM_038887589.1"/>
</dbReference>
<dbReference type="AlphaFoldDB" id="A0A9P6IFI1"/>
<evidence type="ECO:0000313" key="3">
    <source>
        <dbReference type="Proteomes" id="UP000781932"/>
    </source>
</evidence>
<reference evidence="2" key="1">
    <citation type="submission" date="2020-03" db="EMBL/GenBank/DDBJ databases">
        <authorList>
            <person name="He L."/>
        </authorList>
    </citation>
    <scope>NUCLEOTIDE SEQUENCE</scope>
    <source>
        <strain evidence="2">CkLH20</strain>
    </source>
</reference>
<dbReference type="EMBL" id="JAATWM020000013">
    <property type="protein sequence ID" value="KAF9877735.1"/>
    <property type="molecule type" value="Genomic_DNA"/>
</dbReference>
<feature type="region of interest" description="Disordered" evidence="1">
    <location>
        <begin position="1"/>
        <end position="149"/>
    </location>
</feature>